<dbReference type="EMBL" id="AQPX01000008">
    <property type="protein sequence ID" value="EON73853.1"/>
    <property type="molecule type" value="Genomic_DNA"/>
</dbReference>
<organism evidence="1 2">
    <name type="scientific">Lysinibacillus sphaericus OT4b.31</name>
    <dbReference type="NCBI Taxonomy" id="1285586"/>
    <lineage>
        <taxon>Bacteria</taxon>
        <taxon>Bacillati</taxon>
        <taxon>Bacillota</taxon>
        <taxon>Bacilli</taxon>
        <taxon>Bacillales</taxon>
        <taxon>Bacillaceae</taxon>
        <taxon>Lysinibacillus</taxon>
    </lineage>
</organism>
<dbReference type="PATRIC" id="fig|1285586.5.peg.869"/>
<dbReference type="InterPro" id="IPR023146">
    <property type="entry name" value="YfbU_alpha-helical_sf"/>
</dbReference>
<dbReference type="Gene3D" id="1.10.287.680">
    <property type="entry name" value="Helix hairpin bin"/>
    <property type="match status" value="1"/>
</dbReference>
<dbReference type="AlphaFoldDB" id="R7ZIE4"/>
<evidence type="ECO:0008006" key="3">
    <source>
        <dbReference type="Google" id="ProtNLM"/>
    </source>
</evidence>
<sequence length="185" mass="22260">MGETFTLKERLILSNQYDLLAKLSDDDYQKKQYENMSEIFRRGYSWGYGLATEPFSDEVNEEECRFVLDVLAMYSKLYFSRQNCTEAKSSIEERKVLFKGFDLNDEQECKYLSFYEFLVEDLDRFNEFKEWIEEGKIESFNSHGFGPSMETLERMVQKTKELDEIRYERHDIYFTKDEIEEILNA</sequence>
<name>R7ZIE4_LYSSH</name>
<evidence type="ECO:0000313" key="1">
    <source>
        <dbReference type="EMBL" id="EON73853.1"/>
    </source>
</evidence>
<dbReference type="InterPro" id="IPR023145">
    <property type="entry name" value="YfbU_helix-hairpin_sf"/>
</dbReference>
<dbReference type="Gene3D" id="1.10.3190.10">
    <property type="entry name" value="yfbu gene product, domain 2"/>
    <property type="match status" value="1"/>
</dbReference>
<dbReference type="Proteomes" id="UP000013911">
    <property type="component" value="Unassembled WGS sequence"/>
</dbReference>
<dbReference type="Pfam" id="PF03887">
    <property type="entry name" value="YfbU"/>
    <property type="match status" value="1"/>
</dbReference>
<dbReference type="HOGENOM" id="CLU_101021_1_1_9"/>
<protein>
    <recommendedName>
        <fullName evidence="3">YfbU family protein</fullName>
    </recommendedName>
</protein>
<dbReference type="InterPro" id="IPR005587">
    <property type="entry name" value="UPF0304_YfbU"/>
</dbReference>
<proteinExistence type="predicted"/>
<dbReference type="OrthoDB" id="1492699at2"/>
<evidence type="ECO:0000313" key="2">
    <source>
        <dbReference type="Proteomes" id="UP000013911"/>
    </source>
</evidence>
<comment type="caution">
    <text evidence="1">The sequence shown here is derived from an EMBL/GenBank/DDBJ whole genome shotgun (WGS) entry which is preliminary data.</text>
</comment>
<dbReference type="SUPFAM" id="SSF116960">
    <property type="entry name" value="YfbU-like"/>
    <property type="match status" value="1"/>
</dbReference>
<gene>
    <name evidence="1" type="ORF">H131_04289</name>
</gene>
<reference evidence="1 2" key="1">
    <citation type="submission" date="2013-04" db="EMBL/GenBank/DDBJ databases">
        <title>Draft genome of the heavy metal tolerant bacterium Lysinibacillus sphaericus strain OT4b.31.</title>
        <authorList>
            <person name="Pena-Montenegro T.D."/>
            <person name="Dussan J."/>
        </authorList>
    </citation>
    <scope>NUCLEOTIDE SEQUENCE [LARGE SCALE GENOMIC DNA]</scope>
    <source>
        <strain evidence="1 2">OT4b.31</strain>
    </source>
</reference>
<dbReference type="eggNOG" id="COG3013">
    <property type="taxonomic scope" value="Bacteria"/>
</dbReference>
<accession>R7ZIE4</accession>
<dbReference type="RefSeq" id="WP_010857822.1">
    <property type="nucleotide sequence ID" value="NZ_KB933398.1"/>
</dbReference>
<dbReference type="NCBIfam" id="NF003936">
    <property type="entry name" value="PRK05445.1"/>
    <property type="match status" value="1"/>
</dbReference>